<dbReference type="InterPro" id="IPR029034">
    <property type="entry name" value="Cystine-knot_cytokine"/>
</dbReference>
<evidence type="ECO:0000256" key="11">
    <source>
        <dbReference type="SAM" id="MobiDB-lite"/>
    </source>
</evidence>
<dbReference type="GO" id="GO:0008083">
    <property type="term" value="F:growth factor activity"/>
    <property type="evidence" value="ECO:0007669"/>
    <property type="project" value="UniProtKB-KW"/>
</dbReference>
<dbReference type="PROSITE" id="PS00250">
    <property type="entry name" value="TGF_BETA_1"/>
    <property type="match status" value="2"/>
</dbReference>
<evidence type="ECO:0000256" key="12">
    <source>
        <dbReference type="SAM" id="SignalP"/>
    </source>
</evidence>
<dbReference type="Pfam" id="PF00688">
    <property type="entry name" value="TGFb_propeptide"/>
    <property type="match status" value="1"/>
</dbReference>
<dbReference type="OrthoDB" id="5987191at2759"/>
<dbReference type="Pfam" id="PF00019">
    <property type="entry name" value="TGF_beta"/>
    <property type="match status" value="2"/>
</dbReference>
<keyword evidence="15" id="KW-1185">Reference proteome</keyword>
<dbReference type="InterPro" id="IPR001839">
    <property type="entry name" value="TGF-b_C"/>
</dbReference>
<name>A0A8J4T4L9_CLAMG</name>
<dbReference type="GO" id="GO:0005125">
    <property type="term" value="F:cytokine activity"/>
    <property type="evidence" value="ECO:0007669"/>
    <property type="project" value="UniProtKB-KW"/>
</dbReference>
<feature type="region of interest" description="Disordered" evidence="11">
    <location>
        <begin position="282"/>
        <end position="311"/>
    </location>
</feature>
<dbReference type="InterPro" id="IPR015615">
    <property type="entry name" value="TGF-beta-rel"/>
</dbReference>
<evidence type="ECO:0000256" key="6">
    <source>
        <dbReference type="ARBA" id="ARBA00022729"/>
    </source>
</evidence>
<dbReference type="PANTHER" id="PTHR11848">
    <property type="entry name" value="TGF-BETA FAMILY"/>
    <property type="match status" value="1"/>
</dbReference>
<dbReference type="Gene3D" id="2.10.90.10">
    <property type="entry name" value="Cystine-knot cytokines"/>
    <property type="match status" value="2"/>
</dbReference>
<sequence length="807" mass="92208">MAFILVYALHIVLLFDSVEVKHTDSGAREADAPRDVMAVHMFKLYEKFNKEQHTHRGENTVRSFQALPVPSNNKLLFHFNLTSVPGSEVILSASLHFFNQHGRLRPTSCRRSRGPSCHSRHLQPSTPVMLVFRGMSEDTTSPALLGNITLSPHKKGHGQMSDVSSILQQARAQNELLISLEFDFGDRPQWLQDRFTPHTLPYILIFANDLAINEPNSISMSLQRYSPVGEERGNRPPFVMPSSRIRREAEHLQNYLSDVQFDDQKNKELWYNTYFALKPKTLSKSQSGRQSPEVINGGSKTQELSFDKRTMKKARRKQWSEPRVCARRYLRVDFADIGWSEWILAPKAFDAYYCAGTCGFPMPKVVHPSNHATIQSIVRAVGIVPGVPEPCCIPEKMSELAVLFLDTSRNMVLKLYPNILVWLCEGKSISQEDKKFAWSLADDLVEQDDLESFLEPMKEDFLKMLNFSGVPGEERKVQPPPFMMELYNKYASDMPSVPRSDVIRSFVVQDVTQSVISENKSSHRLLFNVSVPSYEEVIVVQLRLFMLLQRSQSACDNGSTSISIYNVVHTKTQEILHHLDRKDIGDTEQGDTWEAFDVTSALQSWLRSRHGSGVLEVEVQSRGCGPSRGGSYEISRNLEDSTSPVLIVFSNDLENRKRKVKTEVQEMMTHEEETFLLSKDPVGDYNSEVHLDRRRRRKRNARKNYCRRESLKVNFKDIGWDKWIVAPPEYEAYECKGVCSFPLTDDVTPSKHAIIQTLVNLRNPKKAHKACCVPTKLDPLTVMYQENGIITVRHLYEEMKVAKCGCR</sequence>
<keyword evidence="8" id="KW-1015">Disulfide bond</keyword>
<dbReference type="AlphaFoldDB" id="A0A8J4T4L9"/>
<evidence type="ECO:0000313" key="15">
    <source>
        <dbReference type="Proteomes" id="UP000727407"/>
    </source>
</evidence>
<keyword evidence="7 10" id="KW-0339">Growth factor</keyword>
<proteinExistence type="inferred from homology"/>
<evidence type="ECO:0000256" key="10">
    <source>
        <dbReference type="RuleBase" id="RU000354"/>
    </source>
</evidence>
<feature type="domain" description="TGF-beta family profile" evidence="13">
    <location>
        <begin position="315"/>
        <end position="427"/>
    </location>
</feature>
<feature type="domain" description="TGF-beta family profile" evidence="13">
    <location>
        <begin position="693"/>
        <end position="807"/>
    </location>
</feature>
<feature type="signal peptide" evidence="12">
    <location>
        <begin position="1"/>
        <end position="20"/>
    </location>
</feature>
<dbReference type="Proteomes" id="UP000727407">
    <property type="component" value="Unassembled WGS sequence"/>
</dbReference>
<dbReference type="SUPFAM" id="SSF57501">
    <property type="entry name" value="Cystine-knot cytokines"/>
    <property type="match status" value="2"/>
</dbReference>
<keyword evidence="3" id="KW-0202">Cytokine</keyword>
<gene>
    <name evidence="14" type="primary">gdf10</name>
    <name evidence="14" type="ORF">DAT39_021194</name>
</gene>
<evidence type="ECO:0000256" key="1">
    <source>
        <dbReference type="ARBA" id="ARBA00004613"/>
    </source>
</evidence>
<evidence type="ECO:0000256" key="8">
    <source>
        <dbReference type="ARBA" id="ARBA00023157"/>
    </source>
</evidence>
<dbReference type="PANTHER" id="PTHR11848:SF157">
    <property type="entry name" value="GROWTH_DIFFERENTIATION FACTOR 2"/>
    <property type="match status" value="1"/>
</dbReference>
<dbReference type="GO" id="GO:0072359">
    <property type="term" value="P:circulatory system development"/>
    <property type="evidence" value="ECO:0007669"/>
    <property type="project" value="UniProtKB-ARBA"/>
</dbReference>
<dbReference type="InterPro" id="IPR017948">
    <property type="entry name" value="TGFb_CS"/>
</dbReference>
<comment type="caution">
    <text evidence="14">The sequence shown here is derived from an EMBL/GenBank/DDBJ whole genome shotgun (WGS) entry which is preliminary data.</text>
</comment>
<dbReference type="GO" id="GO:0035239">
    <property type="term" value="P:tube morphogenesis"/>
    <property type="evidence" value="ECO:0007669"/>
    <property type="project" value="UniProtKB-ARBA"/>
</dbReference>
<dbReference type="PROSITE" id="PS51362">
    <property type="entry name" value="TGF_BETA_2"/>
    <property type="match status" value="2"/>
</dbReference>
<dbReference type="SMART" id="SM00204">
    <property type="entry name" value="TGFB"/>
    <property type="match status" value="2"/>
</dbReference>
<reference evidence="14" key="1">
    <citation type="submission" date="2020-07" db="EMBL/GenBank/DDBJ databases">
        <title>Clarias magur genome sequencing, assembly and annotation.</title>
        <authorList>
            <person name="Kushwaha B."/>
            <person name="Kumar R."/>
            <person name="Das P."/>
            <person name="Joshi C.G."/>
            <person name="Kumar D."/>
            <person name="Nagpure N.S."/>
            <person name="Pandey M."/>
            <person name="Agarwal S."/>
            <person name="Srivastava S."/>
            <person name="Singh M."/>
            <person name="Sahoo L."/>
            <person name="Jayasankar P."/>
            <person name="Meher P.K."/>
            <person name="Koringa P.G."/>
            <person name="Iquebal M.A."/>
            <person name="Das S.P."/>
            <person name="Bit A."/>
            <person name="Patnaik S."/>
            <person name="Patel N."/>
            <person name="Shah T.M."/>
            <person name="Hinsu A."/>
            <person name="Jena J.K."/>
        </authorList>
    </citation>
    <scope>NUCLEOTIDE SEQUENCE</scope>
    <source>
        <strain evidence="14">CIFAMagur01</strain>
        <tissue evidence="14">Testis</tissue>
    </source>
</reference>
<evidence type="ECO:0000256" key="9">
    <source>
        <dbReference type="ARBA" id="ARBA00023180"/>
    </source>
</evidence>
<evidence type="ECO:0000259" key="13">
    <source>
        <dbReference type="PROSITE" id="PS51362"/>
    </source>
</evidence>
<dbReference type="CDD" id="cd19400">
    <property type="entry name" value="TGF_beta_BMP9"/>
    <property type="match status" value="1"/>
</dbReference>
<comment type="subcellular location">
    <subcellularLocation>
        <location evidence="1">Secreted</location>
    </subcellularLocation>
</comment>
<evidence type="ECO:0000256" key="5">
    <source>
        <dbReference type="ARBA" id="ARBA00022685"/>
    </source>
</evidence>
<evidence type="ECO:0000256" key="4">
    <source>
        <dbReference type="ARBA" id="ARBA00022525"/>
    </source>
</evidence>
<keyword evidence="4" id="KW-0964">Secreted</keyword>
<dbReference type="EMBL" id="QNUK01000864">
    <property type="protein sequence ID" value="KAF5889106.1"/>
    <property type="molecule type" value="Genomic_DNA"/>
</dbReference>
<keyword evidence="9" id="KW-0325">Glycoprotein</keyword>
<dbReference type="Gene3D" id="2.60.120.970">
    <property type="match status" value="1"/>
</dbReference>
<dbReference type="InterPro" id="IPR001111">
    <property type="entry name" value="TGF-b_propeptide"/>
</dbReference>
<evidence type="ECO:0000256" key="7">
    <source>
        <dbReference type="ARBA" id="ARBA00023030"/>
    </source>
</evidence>
<accession>A0A8J4T4L9</accession>
<evidence type="ECO:0000256" key="2">
    <source>
        <dbReference type="ARBA" id="ARBA00006656"/>
    </source>
</evidence>
<comment type="similarity">
    <text evidence="2 10">Belongs to the TGF-beta family.</text>
</comment>
<evidence type="ECO:0000256" key="3">
    <source>
        <dbReference type="ARBA" id="ARBA00022514"/>
    </source>
</evidence>
<evidence type="ECO:0000313" key="14">
    <source>
        <dbReference type="EMBL" id="KAF5889106.1"/>
    </source>
</evidence>
<keyword evidence="6 12" id="KW-0732">Signal</keyword>
<dbReference type="FunFam" id="2.10.90.10:FF:000008">
    <property type="entry name" value="Bone morphogenetic protein 3"/>
    <property type="match status" value="1"/>
</dbReference>
<dbReference type="GO" id="GO:0005615">
    <property type="term" value="C:extracellular space"/>
    <property type="evidence" value="ECO:0007669"/>
    <property type="project" value="UniProtKB-KW"/>
</dbReference>
<organism evidence="14 15">
    <name type="scientific">Clarias magur</name>
    <name type="common">Asian catfish</name>
    <name type="synonym">Macropteronotus magur</name>
    <dbReference type="NCBI Taxonomy" id="1594786"/>
    <lineage>
        <taxon>Eukaryota</taxon>
        <taxon>Metazoa</taxon>
        <taxon>Chordata</taxon>
        <taxon>Craniata</taxon>
        <taxon>Vertebrata</taxon>
        <taxon>Euteleostomi</taxon>
        <taxon>Actinopterygii</taxon>
        <taxon>Neopterygii</taxon>
        <taxon>Teleostei</taxon>
        <taxon>Ostariophysi</taxon>
        <taxon>Siluriformes</taxon>
        <taxon>Clariidae</taxon>
        <taxon>Clarias</taxon>
    </lineage>
</organism>
<keyword evidence="5" id="KW-0165">Cleavage on pair of basic residues</keyword>
<protein>
    <submittedName>
        <fullName evidence="14">Growth/differentiation factor 10-like</fullName>
    </submittedName>
</protein>
<feature type="chain" id="PRO_5035193138" evidence="12">
    <location>
        <begin position="21"/>
        <end position="807"/>
    </location>
</feature>
<dbReference type="FunFam" id="2.10.90.10:FF:000001">
    <property type="entry name" value="Bone morphogenetic protein 4"/>
    <property type="match status" value="1"/>
</dbReference>
<dbReference type="GO" id="GO:0030509">
    <property type="term" value="P:BMP signaling pathway"/>
    <property type="evidence" value="ECO:0007669"/>
    <property type="project" value="TreeGrafter"/>
</dbReference>